<dbReference type="CDD" id="cd18616">
    <property type="entry name" value="GH43_ABN-like"/>
    <property type="match status" value="1"/>
</dbReference>
<evidence type="ECO:0000313" key="8">
    <source>
        <dbReference type="Proteomes" id="UP001320972"/>
    </source>
</evidence>
<comment type="similarity">
    <text evidence="2">Belongs to the glycosyl hydrolase 43 family.</text>
</comment>
<evidence type="ECO:0000256" key="3">
    <source>
        <dbReference type="ARBA" id="ARBA00022801"/>
    </source>
</evidence>
<dbReference type="EMBL" id="JAOPKA010000008">
    <property type="protein sequence ID" value="MCU4742525.1"/>
    <property type="molecule type" value="Genomic_DNA"/>
</dbReference>
<evidence type="ECO:0000313" key="7">
    <source>
        <dbReference type="EMBL" id="MCU4973421.1"/>
    </source>
</evidence>
<dbReference type="EMBL" id="JAOPKB010000006">
    <property type="protein sequence ID" value="MCU4973421.1"/>
    <property type="molecule type" value="Genomic_DNA"/>
</dbReference>
<feature type="region of interest" description="Disordered" evidence="5">
    <location>
        <begin position="327"/>
        <end position="346"/>
    </location>
</feature>
<reference evidence="6 8" key="1">
    <citation type="submission" date="2022-09" db="EMBL/GenBank/DDBJ databases">
        <title>Enrichment on poylsaccharides allowed isolation of novel metabolic and taxonomic groups of Haloarchaea.</title>
        <authorList>
            <person name="Sorokin D.Y."/>
            <person name="Elcheninov A.G."/>
            <person name="Khizhniak T.V."/>
            <person name="Kolganova T.V."/>
            <person name="Kublanov I.V."/>
        </authorList>
    </citation>
    <scope>NUCLEOTIDE SEQUENCE</scope>
    <source>
        <strain evidence="7 8">AArc-m2/3/4</strain>
        <strain evidence="6">AArc-xg1-1</strain>
    </source>
</reference>
<organism evidence="6 9">
    <name type="scientific">Natronoglomus mannanivorans</name>
    <dbReference type="NCBI Taxonomy" id="2979990"/>
    <lineage>
        <taxon>Archaea</taxon>
        <taxon>Methanobacteriati</taxon>
        <taxon>Methanobacteriota</taxon>
        <taxon>Stenosarchaea group</taxon>
        <taxon>Halobacteria</taxon>
        <taxon>Halobacteriales</taxon>
        <taxon>Natrialbaceae</taxon>
        <taxon>Natronoglomus</taxon>
    </lineage>
</organism>
<dbReference type="GO" id="GO:0005975">
    <property type="term" value="P:carbohydrate metabolic process"/>
    <property type="evidence" value="ECO:0007669"/>
    <property type="project" value="InterPro"/>
</dbReference>
<dbReference type="InterPro" id="IPR023296">
    <property type="entry name" value="Glyco_hydro_beta-prop_sf"/>
</dbReference>
<evidence type="ECO:0000256" key="1">
    <source>
        <dbReference type="ARBA" id="ARBA00004834"/>
    </source>
</evidence>
<dbReference type="Pfam" id="PF04616">
    <property type="entry name" value="Glyco_hydro_43"/>
    <property type="match status" value="1"/>
</dbReference>
<dbReference type="InterPro" id="IPR006710">
    <property type="entry name" value="Glyco_hydro_43"/>
</dbReference>
<evidence type="ECO:0000256" key="5">
    <source>
        <dbReference type="SAM" id="MobiDB-lite"/>
    </source>
</evidence>
<evidence type="ECO:0000313" key="9">
    <source>
        <dbReference type="Proteomes" id="UP001321018"/>
    </source>
</evidence>
<dbReference type="SUPFAM" id="SSF75005">
    <property type="entry name" value="Arabinanase/levansucrase/invertase"/>
    <property type="match status" value="1"/>
</dbReference>
<dbReference type="RefSeq" id="WP_338004348.1">
    <property type="nucleotide sequence ID" value="NZ_JAOPKA010000008.1"/>
</dbReference>
<comment type="pathway">
    <text evidence="1">Glycan metabolism; L-arabinan degradation.</text>
</comment>
<name>A0AAP2Z147_9EURY</name>
<dbReference type="Proteomes" id="UP001321018">
    <property type="component" value="Unassembled WGS sequence"/>
</dbReference>
<dbReference type="Gene3D" id="2.115.10.20">
    <property type="entry name" value="Glycosyl hydrolase domain, family 43"/>
    <property type="match status" value="1"/>
</dbReference>
<evidence type="ECO:0000313" key="6">
    <source>
        <dbReference type="EMBL" id="MCU4742525.1"/>
    </source>
</evidence>
<keyword evidence="3" id="KW-0378">Hydrolase</keyword>
<gene>
    <name evidence="7" type="ORF">OB955_11785</name>
    <name evidence="6" type="ORF">OB960_14095</name>
</gene>
<keyword evidence="4" id="KW-0326">Glycosidase</keyword>
<accession>A0AAP2Z147</accession>
<dbReference type="AlphaFoldDB" id="A0AAP2Z147"/>
<protein>
    <submittedName>
        <fullName evidence="6">Family 43 glycosylhydrolase</fullName>
    </submittedName>
</protein>
<sequence length="346" mass="38888">MKRRRLLGQLCGASTIGALAGCTGTVFGDDTYRNPVYEPILADPSVVRTEDGTYYAYGTEDDWGDCEGARIAPIVRSENLVDWEYVGEAFERKPDWKNLGFIWAPDVVRYRNRYYLYYSYSEWGDENPGIGVATADDPIGPFEDHGKLFSSEEIGVENSIDPVFHVHEETPYLIWGSFHGIYGVELTEDGLGWVDDTRFHVAGDAYEAPYLLEREGYYYLFVTTGSCCEGHSSTYELEVGRAESFDGPYENQDGDDLRTIDAWNSGDPIVSASDRFAGPGHNSTIADESGTEWLLYHAYDTTANEYECDDFPRRSLLLDRIEWEEGWPTVDDGTPSEEATVPDVDA</sequence>
<dbReference type="GO" id="GO:0004553">
    <property type="term" value="F:hydrolase activity, hydrolyzing O-glycosyl compounds"/>
    <property type="evidence" value="ECO:0007669"/>
    <property type="project" value="InterPro"/>
</dbReference>
<dbReference type="PANTHER" id="PTHR43301">
    <property type="entry name" value="ARABINAN ENDO-1,5-ALPHA-L-ARABINOSIDASE"/>
    <property type="match status" value="1"/>
</dbReference>
<evidence type="ECO:0000256" key="4">
    <source>
        <dbReference type="ARBA" id="ARBA00023295"/>
    </source>
</evidence>
<dbReference type="Proteomes" id="UP001320972">
    <property type="component" value="Unassembled WGS sequence"/>
</dbReference>
<proteinExistence type="inferred from homology"/>
<comment type="caution">
    <text evidence="6">The sequence shown here is derived from an EMBL/GenBank/DDBJ whole genome shotgun (WGS) entry which is preliminary data.</text>
</comment>
<dbReference type="PROSITE" id="PS51257">
    <property type="entry name" value="PROKAR_LIPOPROTEIN"/>
    <property type="match status" value="1"/>
</dbReference>
<dbReference type="PANTHER" id="PTHR43301:SF3">
    <property type="entry name" value="ARABINAN ENDO-1,5-ALPHA-L-ARABINOSIDASE A-RELATED"/>
    <property type="match status" value="1"/>
</dbReference>
<evidence type="ECO:0000256" key="2">
    <source>
        <dbReference type="ARBA" id="ARBA00009865"/>
    </source>
</evidence>
<keyword evidence="8" id="KW-1185">Reference proteome</keyword>
<dbReference type="InterPro" id="IPR050727">
    <property type="entry name" value="GH43_arabinanases"/>
</dbReference>